<proteinExistence type="predicted"/>
<organism evidence="2 3">
    <name type="scientific">Candidatus Blautia merdigallinarum</name>
    <dbReference type="NCBI Taxonomy" id="2838495"/>
    <lineage>
        <taxon>Bacteria</taxon>
        <taxon>Bacillati</taxon>
        <taxon>Bacillota</taxon>
        <taxon>Clostridia</taxon>
        <taxon>Lachnospirales</taxon>
        <taxon>Lachnospiraceae</taxon>
        <taxon>Blautia</taxon>
    </lineage>
</organism>
<keyword evidence="1" id="KW-0533">Nickel</keyword>
<evidence type="ECO:0000313" key="2">
    <source>
        <dbReference type="EMBL" id="HJC10020.1"/>
    </source>
</evidence>
<dbReference type="AlphaFoldDB" id="A0A9D2SKC1"/>
<reference evidence="2" key="1">
    <citation type="journal article" date="2021" name="PeerJ">
        <title>Extensive microbial diversity within the chicken gut microbiome revealed by metagenomics and culture.</title>
        <authorList>
            <person name="Gilroy R."/>
            <person name="Ravi A."/>
            <person name="Getino M."/>
            <person name="Pursley I."/>
            <person name="Horton D.L."/>
            <person name="Alikhan N.F."/>
            <person name="Baker D."/>
            <person name="Gharbi K."/>
            <person name="Hall N."/>
            <person name="Watson M."/>
            <person name="Adriaenssens E.M."/>
            <person name="Foster-Nyarko E."/>
            <person name="Jarju S."/>
            <person name="Secka A."/>
            <person name="Antonio M."/>
            <person name="Oren A."/>
            <person name="Chaudhuri R.R."/>
            <person name="La Ragione R."/>
            <person name="Hildebrand F."/>
            <person name="Pallen M.J."/>
        </authorList>
    </citation>
    <scope>NUCLEOTIDE SEQUENCE</scope>
    <source>
        <strain evidence="2">ChiSxjej6B18-287</strain>
    </source>
</reference>
<protein>
    <submittedName>
        <fullName evidence="2">LarC family nickel insertion protein</fullName>
    </submittedName>
</protein>
<comment type="caution">
    <text evidence="2">The sequence shown here is derived from an EMBL/GenBank/DDBJ whole genome shotgun (WGS) entry which is preliminary data.</text>
</comment>
<name>A0A9D2SKC1_9FIRM</name>
<dbReference type="Gene3D" id="3.30.70.1380">
    <property type="entry name" value="Transcriptional regulatory protein pf0864 domain like"/>
    <property type="match status" value="1"/>
</dbReference>
<sequence>MKELYIQGKGKIDCEGILGALLGLGADPEKIQKKLESLFSFPIRIEKTKISRKEYRARIFTEDREKIGLDKVKEYFAGQKKQRETENKICEMAELLWEAGDLPQGSPFLKLAGEETSLVSLAALAEAMEHLGFSRCRISELEEGFGTGEKGLIPSKEIMTILKKSGLPVHFSSDMDENLTPGSGAFLAVFGEPVREMGRKKIKGWACGISGEGKNTGNVRGVILEEEQESLTGEKEQDRVQVLETNVDDCSGEQLGYAIDCLMKAGALDASCFPALMKKGRPAYMLQVICRKEKQEELEDIIFRETTSIGLRKYEESRRILPRSFGEVELSDGHKVKIKICCHHGQKFCYPEYETVRKVCEETGRPYRNVYDEAAALAGGYSNDI</sequence>
<dbReference type="EMBL" id="DWWV01000048">
    <property type="protein sequence ID" value="HJC10020.1"/>
    <property type="molecule type" value="Genomic_DNA"/>
</dbReference>
<evidence type="ECO:0000313" key="3">
    <source>
        <dbReference type="Proteomes" id="UP000823893"/>
    </source>
</evidence>
<dbReference type="Proteomes" id="UP000823893">
    <property type="component" value="Unassembled WGS sequence"/>
</dbReference>
<dbReference type="PANTHER" id="PTHR36566">
    <property type="entry name" value="NICKEL INSERTION PROTEIN-RELATED"/>
    <property type="match status" value="1"/>
</dbReference>
<dbReference type="PANTHER" id="PTHR36566:SF1">
    <property type="entry name" value="PYRIDINIUM-3,5-BISTHIOCARBOXYLIC ACID MONONUCLEOTIDE NICKEL INSERTION PROTEIN"/>
    <property type="match status" value="1"/>
</dbReference>
<accession>A0A9D2SKC1</accession>
<dbReference type="InterPro" id="IPR002822">
    <property type="entry name" value="Ni_insertion"/>
</dbReference>
<dbReference type="Pfam" id="PF01969">
    <property type="entry name" value="Ni_insertion"/>
    <property type="match status" value="1"/>
</dbReference>
<gene>
    <name evidence="2" type="ORF">H9935_04300</name>
</gene>
<reference evidence="2" key="2">
    <citation type="submission" date="2021-04" db="EMBL/GenBank/DDBJ databases">
        <authorList>
            <person name="Gilroy R."/>
        </authorList>
    </citation>
    <scope>NUCLEOTIDE SEQUENCE</scope>
    <source>
        <strain evidence="2">ChiSxjej6B18-287</strain>
    </source>
</reference>
<evidence type="ECO:0000256" key="1">
    <source>
        <dbReference type="ARBA" id="ARBA00022596"/>
    </source>
</evidence>